<sequence>MRRYKISTEVLMLILEKLDPQSLWRACRAFTRIYNVVMEFQSLRYRFELALAAMKDGHAPRAHVPPLARYQLLLSYKKDWPRLHWSHECKMQIPASVQLGVSGGFLHKLFNSGGQTCLELSELPSYRAGRPMSKTRHIRYSAPMVDSVVIDPSQRLLIMSYLFSQNGMAAIQVHIRDLWTFSRHPWAPAMTCEFSTQCNLRVTSVTLQICGSKFCITISFAGDTVKHLIMDWRTLHARWFDEKDIHFLNDSSLLVIRKHHSRAMLNLYNITDIANLTNAREYEIPEAWAHSSFAFIPNASPRHDSGANPDAVFYPDPSQRLLGISIAPAQSAKGSPFVWLFINENYFRIPTRRDPATRVSWAHWGSYTAMRVVNPSPCLRAPQLSGSRLVYVDADATPVSRSRSSVVATPRLNLIDFQPFLESGAGPTKAWTIGSRTEFVPVESTKAVPSTTVDNSAIYGVRLNEDNIILLLEQQGMRSVNILTFGAPETSRSSRHGHSHRPSIGH</sequence>
<dbReference type="Proteomes" id="UP001556367">
    <property type="component" value="Unassembled WGS sequence"/>
</dbReference>
<keyword evidence="2" id="KW-1185">Reference proteome</keyword>
<evidence type="ECO:0008006" key="3">
    <source>
        <dbReference type="Google" id="ProtNLM"/>
    </source>
</evidence>
<reference evidence="2" key="1">
    <citation type="submission" date="2024-06" db="EMBL/GenBank/DDBJ databases">
        <title>Multi-omics analyses provide insights into the biosynthesis of the anticancer antibiotic pleurotin in Hohenbuehelia grisea.</title>
        <authorList>
            <person name="Weaver J.A."/>
            <person name="Alberti F."/>
        </authorList>
    </citation>
    <scope>NUCLEOTIDE SEQUENCE [LARGE SCALE GENOMIC DNA]</scope>
    <source>
        <strain evidence="2">T-177</strain>
    </source>
</reference>
<dbReference type="EMBL" id="JASNQZ010000008">
    <property type="protein sequence ID" value="KAL0953864.1"/>
    <property type="molecule type" value="Genomic_DNA"/>
</dbReference>
<accession>A0ABR3JDU0</accession>
<comment type="caution">
    <text evidence="1">The sequence shown here is derived from an EMBL/GenBank/DDBJ whole genome shotgun (WGS) entry which is preliminary data.</text>
</comment>
<evidence type="ECO:0000313" key="2">
    <source>
        <dbReference type="Proteomes" id="UP001556367"/>
    </source>
</evidence>
<protein>
    <recommendedName>
        <fullName evidence="3">F-box domain-containing protein</fullName>
    </recommendedName>
</protein>
<gene>
    <name evidence="1" type="ORF">HGRIS_005039</name>
</gene>
<proteinExistence type="predicted"/>
<organism evidence="1 2">
    <name type="scientific">Hohenbuehelia grisea</name>
    <dbReference type="NCBI Taxonomy" id="104357"/>
    <lineage>
        <taxon>Eukaryota</taxon>
        <taxon>Fungi</taxon>
        <taxon>Dikarya</taxon>
        <taxon>Basidiomycota</taxon>
        <taxon>Agaricomycotina</taxon>
        <taxon>Agaricomycetes</taxon>
        <taxon>Agaricomycetidae</taxon>
        <taxon>Agaricales</taxon>
        <taxon>Pleurotineae</taxon>
        <taxon>Pleurotaceae</taxon>
        <taxon>Hohenbuehelia</taxon>
    </lineage>
</organism>
<evidence type="ECO:0000313" key="1">
    <source>
        <dbReference type="EMBL" id="KAL0953864.1"/>
    </source>
</evidence>
<name>A0ABR3JDU0_9AGAR</name>